<evidence type="ECO:0000256" key="1">
    <source>
        <dbReference type="SAM" id="MobiDB-lite"/>
    </source>
</evidence>
<dbReference type="EMBL" id="GG738909">
    <property type="protein sequence ID" value="EFC38314.1"/>
    <property type="molecule type" value="Genomic_DNA"/>
</dbReference>
<feature type="transmembrane region" description="Helical" evidence="2">
    <location>
        <begin position="247"/>
        <end position="269"/>
    </location>
</feature>
<evidence type="ECO:0000313" key="3">
    <source>
        <dbReference type="EMBL" id="EFC38314.1"/>
    </source>
</evidence>
<dbReference type="RefSeq" id="XP_002671058.1">
    <property type="nucleotide sequence ID" value="XM_002671012.1"/>
</dbReference>
<dbReference type="KEGG" id="ngr:NAEGRDRAFT_73993"/>
<feature type="region of interest" description="Disordered" evidence="1">
    <location>
        <begin position="1"/>
        <end position="29"/>
    </location>
</feature>
<name>D2VY70_NAEGR</name>
<proteinExistence type="predicted"/>
<feature type="compositionally biased region" description="Polar residues" evidence="1">
    <location>
        <begin position="1"/>
        <end position="21"/>
    </location>
</feature>
<keyword evidence="4" id="KW-1185">Reference proteome</keyword>
<gene>
    <name evidence="3" type="ORF">NAEGRDRAFT_73993</name>
</gene>
<feature type="transmembrane region" description="Helical" evidence="2">
    <location>
        <begin position="76"/>
        <end position="100"/>
    </location>
</feature>
<dbReference type="AlphaFoldDB" id="D2VY70"/>
<dbReference type="GeneID" id="8863528"/>
<keyword evidence="2" id="KW-0812">Transmembrane</keyword>
<sequence>MSSFDKISTQPLDKSTATCQQEVKPPQHIKSTITSIKSPKSNTTKISKSINSKSFVSTIQIRTCFGTVLECDCVRLLLLLGMIINIISFIVIGSMTIYSYTVVNKPIMETLVSYNDMSYQYQLTTNDINLGVIGSHNASIHDWVTRKDIFKQSIGKLLNLVDSDISNTIQNEYNITAQNISLLNLHQEIVDIFLEGNLSAASSLLLSANVNSAIRQFANGWNYMLTKIKANIQNNLNISQQASTTSLTIIGVCLLIAIPIVVLTFTLMIKKDISMSRKLRKTQIVLVLNTMNDTLSRKSFKNYLVNSKSAKFHHLLELIQRFKEISNTLAYVSKLIANNNNSSVNTSLNGSLNSLTDDSDTSSMSSSIVDLNTSTSTSSMITYNTLQSIEQEEINLKQELNQIVIEITKLISSHKEYSQLCKLSEESIGKVIQPSIFDELEKYLAEKLIRKHDNFKSHHDIPLQTRYEMLRNFRFDFKRQYNRFK</sequence>
<organism evidence="4">
    <name type="scientific">Naegleria gruberi</name>
    <name type="common">Amoeba</name>
    <dbReference type="NCBI Taxonomy" id="5762"/>
    <lineage>
        <taxon>Eukaryota</taxon>
        <taxon>Discoba</taxon>
        <taxon>Heterolobosea</taxon>
        <taxon>Tetramitia</taxon>
        <taxon>Eutetramitia</taxon>
        <taxon>Vahlkampfiidae</taxon>
        <taxon>Naegleria</taxon>
    </lineage>
</organism>
<evidence type="ECO:0000256" key="2">
    <source>
        <dbReference type="SAM" id="Phobius"/>
    </source>
</evidence>
<reference evidence="3 4" key="1">
    <citation type="journal article" date="2010" name="Cell">
        <title>The genome of Naegleria gruberi illuminates early eukaryotic versatility.</title>
        <authorList>
            <person name="Fritz-Laylin L.K."/>
            <person name="Prochnik S.E."/>
            <person name="Ginger M.L."/>
            <person name="Dacks J.B."/>
            <person name="Carpenter M.L."/>
            <person name="Field M.C."/>
            <person name="Kuo A."/>
            <person name="Paredez A."/>
            <person name="Chapman J."/>
            <person name="Pham J."/>
            <person name="Shu S."/>
            <person name="Neupane R."/>
            <person name="Cipriano M."/>
            <person name="Mancuso J."/>
            <person name="Tu H."/>
            <person name="Salamov A."/>
            <person name="Lindquist E."/>
            <person name="Shapiro H."/>
            <person name="Lucas S."/>
            <person name="Grigoriev I.V."/>
            <person name="Cande W.Z."/>
            <person name="Fulton C."/>
            <person name="Rokhsar D.S."/>
            <person name="Dawson S.C."/>
        </authorList>
    </citation>
    <scope>NUCLEOTIDE SEQUENCE [LARGE SCALE GENOMIC DNA]</scope>
    <source>
        <strain evidence="3 4">NEG-M</strain>
    </source>
</reference>
<dbReference type="InParanoid" id="D2VY70"/>
<evidence type="ECO:0000313" key="4">
    <source>
        <dbReference type="Proteomes" id="UP000006671"/>
    </source>
</evidence>
<protein>
    <submittedName>
        <fullName evidence="3">Predicted protein</fullName>
    </submittedName>
</protein>
<accession>D2VY70</accession>
<keyword evidence="2" id="KW-1133">Transmembrane helix</keyword>
<keyword evidence="2" id="KW-0472">Membrane</keyword>
<dbReference type="VEuPathDB" id="AmoebaDB:NAEGRDRAFT_73993"/>
<dbReference type="Proteomes" id="UP000006671">
    <property type="component" value="Unassembled WGS sequence"/>
</dbReference>